<comment type="caution">
    <text evidence="1">The sequence shown here is derived from an EMBL/GenBank/DDBJ whole genome shotgun (WGS) entry which is preliminary data.</text>
</comment>
<proteinExistence type="predicted"/>
<dbReference type="RefSeq" id="WP_187521592.1">
    <property type="nucleotide sequence ID" value="NZ_JACONW010000048.1"/>
</dbReference>
<accession>A0ABR7B050</accession>
<keyword evidence="2" id="KW-1185">Reference proteome</keyword>
<gene>
    <name evidence="1" type="ORF">H8S59_12375</name>
</gene>
<name>A0ABR7B050_9PSED</name>
<dbReference type="Proteomes" id="UP000651852">
    <property type="component" value="Unassembled WGS sequence"/>
</dbReference>
<evidence type="ECO:0000313" key="2">
    <source>
        <dbReference type="Proteomes" id="UP000651852"/>
    </source>
</evidence>
<reference evidence="1 2" key="1">
    <citation type="submission" date="2020-08" db="EMBL/GenBank/DDBJ databases">
        <title>Putative novel bacterial strains isolated from necrotic wheat leaf tissues caused by Xanthomonas translucens.</title>
        <authorList>
            <person name="Tambong J.T."/>
        </authorList>
    </citation>
    <scope>NUCLEOTIDE SEQUENCE [LARGE SCALE GENOMIC DNA]</scope>
    <source>
        <strain evidence="1 2">DOAB 1069</strain>
    </source>
</reference>
<organism evidence="1 2">
    <name type="scientific">Pseudomonas folii</name>
    <dbReference type="NCBI Taxonomy" id="2762593"/>
    <lineage>
        <taxon>Bacteria</taxon>
        <taxon>Pseudomonadati</taxon>
        <taxon>Pseudomonadota</taxon>
        <taxon>Gammaproteobacteria</taxon>
        <taxon>Pseudomonadales</taxon>
        <taxon>Pseudomonadaceae</taxon>
        <taxon>Pseudomonas</taxon>
    </lineage>
</organism>
<evidence type="ECO:0000313" key="1">
    <source>
        <dbReference type="EMBL" id="MBC3950558.1"/>
    </source>
</evidence>
<sequence>MTSVGDIKKARIYDVDPPGLEFPSSVGGVALVIDFPRSGDDLKIYIRGFLSPEFTKTITNAVFPLTEPVPQNLIDANAGSLLQFQYSITDPLTGITLLSGLTYMQT</sequence>
<protein>
    <submittedName>
        <fullName evidence="1">Uncharacterized protein</fullName>
    </submittedName>
</protein>
<dbReference type="EMBL" id="JACONW010000048">
    <property type="protein sequence ID" value="MBC3950558.1"/>
    <property type="molecule type" value="Genomic_DNA"/>
</dbReference>